<gene>
    <name evidence="6" type="ORF">SAMN05216298_4861</name>
</gene>
<dbReference type="EMBL" id="FNGF01000008">
    <property type="protein sequence ID" value="SDL69629.1"/>
    <property type="molecule type" value="Genomic_DNA"/>
</dbReference>
<dbReference type="GO" id="GO:0031222">
    <property type="term" value="P:arabinan catabolic process"/>
    <property type="evidence" value="ECO:0007669"/>
    <property type="project" value="TreeGrafter"/>
</dbReference>
<dbReference type="SMART" id="SM00606">
    <property type="entry name" value="CBD_IV"/>
    <property type="match status" value="1"/>
</dbReference>
<evidence type="ECO:0000259" key="5">
    <source>
        <dbReference type="SMART" id="SM01217"/>
    </source>
</evidence>
<dbReference type="Proteomes" id="UP000198662">
    <property type="component" value="Unassembled WGS sequence"/>
</dbReference>
<dbReference type="InterPro" id="IPR002772">
    <property type="entry name" value="Glyco_hydro_3_C"/>
</dbReference>
<dbReference type="PANTHER" id="PTHR42721">
    <property type="entry name" value="SUGAR HYDROLASE-RELATED"/>
    <property type="match status" value="1"/>
</dbReference>
<dbReference type="Gene3D" id="2.60.120.260">
    <property type="entry name" value="Galactose-binding domain-like"/>
    <property type="match status" value="1"/>
</dbReference>
<dbReference type="GO" id="GO:0009044">
    <property type="term" value="F:xylan 1,4-beta-xylosidase activity"/>
    <property type="evidence" value="ECO:0007669"/>
    <property type="project" value="InterPro"/>
</dbReference>
<dbReference type="RefSeq" id="WP_176953491.1">
    <property type="nucleotide sequence ID" value="NZ_FNGF01000008.1"/>
</dbReference>
<evidence type="ECO:0000259" key="4">
    <source>
        <dbReference type="SMART" id="SM00606"/>
    </source>
</evidence>
<dbReference type="Gene3D" id="2.60.120.380">
    <property type="match status" value="1"/>
</dbReference>
<dbReference type="Gene3D" id="2.60.40.10">
    <property type="entry name" value="Immunoglobulins"/>
    <property type="match status" value="1"/>
</dbReference>
<dbReference type="InterPro" id="IPR008979">
    <property type="entry name" value="Galactose-bd-like_sf"/>
</dbReference>
<evidence type="ECO:0000313" key="7">
    <source>
        <dbReference type="Proteomes" id="UP000198662"/>
    </source>
</evidence>
<dbReference type="GO" id="GO:0045493">
    <property type="term" value="P:xylan catabolic process"/>
    <property type="evidence" value="ECO:0007669"/>
    <property type="project" value="InterPro"/>
</dbReference>
<dbReference type="InterPro" id="IPR026891">
    <property type="entry name" value="Fn3-like"/>
</dbReference>
<dbReference type="Gene3D" id="3.40.50.1700">
    <property type="entry name" value="Glycoside hydrolase family 3 C-terminal domain"/>
    <property type="match status" value="1"/>
</dbReference>
<dbReference type="Pfam" id="PF14310">
    <property type="entry name" value="Fn3-like"/>
    <property type="match status" value="1"/>
</dbReference>
<evidence type="ECO:0000256" key="1">
    <source>
        <dbReference type="ARBA" id="ARBA00005336"/>
    </source>
</evidence>
<dbReference type="InterPro" id="IPR005084">
    <property type="entry name" value="CBM6"/>
</dbReference>
<dbReference type="GO" id="GO:0030246">
    <property type="term" value="F:carbohydrate binding"/>
    <property type="evidence" value="ECO:0007669"/>
    <property type="project" value="InterPro"/>
</dbReference>
<evidence type="ECO:0000256" key="3">
    <source>
        <dbReference type="ARBA" id="ARBA00022801"/>
    </source>
</evidence>
<dbReference type="SUPFAM" id="SSF51445">
    <property type="entry name" value="(Trans)glycosidases"/>
    <property type="match status" value="1"/>
</dbReference>
<comment type="similarity">
    <text evidence="1">Belongs to the glycosyl hydrolase 3 family.</text>
</comment>
<dbReference type="GO" id="GO:0046556">
    <property type="term" value="F:alpha-L-arabinofuranosidase activity"/>
    <property type="evidence" value="ECO:0007669"/>
    <property type="project" value="TreeGrafter"/>
</dbReference>
<dbReference type="STRING" id="380244.SAMN05216298_4861"/>
<sequence>MSAPAYLDPNRPVAERVEAILALMSDEQKLACLNGVPETVLADGFLLPALRNQFNEVLHGSGHHADATLFPQAIGLGATWDTELMERIGEVVSHETRARDTDVHAAFGPVADLRSNPLAGRFEEGFGEDPLHTAAMVTAYAWGLRGRHPHYVRMLPQMKHYLGYNHEWHRHRGSASMSVRALREYQEVPYRKPVAAGAVHGAMTSYNLVNGVPSVIAPIMDELRAEREDGRFFFLPDGWDGVNLHTTKGAVWDTWETPEGGDVPYPQALAAEEGRDIDMGEDGTGDIGVYSSALFLLAGQTNFHDGSELPFTANAAAAVRRGLFGLTMDHVDRVVRDWLDFLVRTGKLDGDACPYNLIAADPHPQERPEAVALALQAAREQLVLLKNTAGALPLPEAASVAVVGPLADLNLRDYYSPLVPAERRTTPLQALRDRLGADRVRTHSGNDTVAWAADGKFVTRTEDGALAARAEDAGETEAFEVFDWAHEQHMFRHTATGTFVMANLLELSDGPASFANQAGASGSGGPRLVAHDTAMEDANAWFTHQNLHYVRGAEGVELFGVNHVPSEPDGPYHVRLAADGSLPLAKGPFAPVLTETVVEDGPAAAAALAADADWAVVFVGNHPLVNARECFDRPGLDLAPRQADLVREVAAAKPGRTVVVVVSAYPLAIGAIAEDPNVAAILYTSHAGQAAGTAIAEALTGDYAPAGRLTSTWLADTSSLPKPGPRTEAYRVDEVDMLEYDVISAGLTYRYSRAEPVYAFGHGLTYTSFAYGALEVPAEADADEPFTVAFDLTNTGDRTSDEVAIVYASAVRSAYGSRVPGVQLAGFQRVKDVAPGETRRVEVAVDPRDLFVWDVVSGRRIVESGEYRVSVGDRGELPDAAVRIHGETIAPLDLSQGANVWEKATIAQGVTYWEVSKLHTLKREGGYHSTASRRPGDHVGFTGVDLNGAKRIELRTATTTAAWADPASNPASDAASASAPADRVIEVRAGAPDGPLLAQVQVPQTTGLQDFTGTGADLEGAEGIQDLYLVYRAGGVYIDTIRLTR</sequence>
<dbReference type="PANTHER" id="PTHR42721:SF3">
    <property type="entry name" value="BETA-D-XYLOSIDASE 5-RELATED"/>
    <property type="match status" value="1"/>
</dbReference>
<proteinExistence type="inferred from homology"/>
<feature type="domain" description="Fibronectin type III-like" evidence="5">
    <location>
        <begin position="802"/>
        <end position="875"/>
    </location>
</feature>
<dbReference type="PRINTS" id="PR00133">
    <property type="entry name" value="GLHYDRLASE3"/>
</dbReference>
<dbReference type="InterPro" id="IPR017853">
    <property type="entry name" value="GH"/>
</dbReference>
<evidence type="ECO:0000313" key="6">
    <source>
        <dbReference type="EMBL" id="SDL69629.1"/>
    </source>
</evidence>
<organism evidence="6 7">
    <name type="scientific">Glycomyces sambucus</name>
    <dbReference type="NCBI Taxonomy" id="380244"/>
    <lineage>
        <taxon>Bacteria</taxon>
        <taxon>Bacillati</taxon>
        <taxon>Actinomycetota</taxon>
        <taxon>Actinomycetes</taxon>
        <taxon>Glycomycetales</taxon>
        <taxon>Glycomycetaceae</taxon>
        <taxon>Glycomyces</taxon>
    </lineage>
</organism>
<dbReference type="SMART" id="SM01217">
    <property type="entry name" value="Fn3_like"/>
    <property type="match status" value="1"/>
</dbReference>
<feature type="domain" description="Cellulose binding type IV" evidence="4">
    <location>
        <begin position="900"/>
        <end position="1045"/>
    </location>
</feature>
<protein>
    <submittedName>
        <fullName evidence="6">Beta-glucosidase</fullName>
    </submittedName>
</protein>
<dbReference type="InterPro" id="IPR013783">
    <property type="entry name" value="Ig-like_fold"/>
</dbReference>
<dbReference type="CDD" id="cd04084">
    <property type="entry name" value="CBM6_xylanase-like"/>
    <property type="match status" value="1"/>
</dbReference>
<dbReference type="Pfam" id="PF03422">
    <property type="entry name" value="CBM_6"/>
    <property type="match status" value="1"/>
</dbReference>
<dbReference type="SUPFAM" id="SSF49785">
    <property type="entry name" value="Galactose-binding domain-like"/>
    <property type="match status" value="1"/>
</dbReference>
<keyword evidence="2" id="KW-0732">Signal</keyword>
<dbReference type="InterPro" id="IPR044993">
    <property type="entry name" value="BXL"/>
</dbReference>
<reference evidence="7" key="1">
    <citation type="submission" date="2016-10" db="EMBL/GenBank/DDBJ databases">
        <authorList>
            <person name="Varghese N."/>
            <person name="Submissions S."/>
        </authorList>
    </citation>
    <scope>NUCLEOTIDE SEQUENCE [LARGE SCALE GENOMIC DNA]</scope>
    <source>
        <strain evidence="7">CGMCC 4.3147</strain>
    </source>
</reference>
<dbReference type="Gene3D" id="3.20.20.300">
    <property type="entry name" value="Glycoside hydrolase, family 3, N-terminal domain"/>
    <property type="match status" value="2"/>
</dbReference>
<keyword evidence="7" id="KW-1185">Reference proteome</keyword>
<dbReference type="InterPro" id="IPR036881">
    <property type="entry name" value="Glyco_hydro_3_C_sf"/>
</dbReference>
<keyword evidence="3" id="KW-0378">Hydrolase</keyword>
<dbReference type="Pfam" id="PF01915">
    <property type="entry name" value="Glyco_hydro_3_C"/>
    <property type="match status" value="1"/>
</dbReference>
<dbReference type="InterPro" id="IPR001764">
    <property type="entry name" value="Glyco_hydro_3_N"/>
</dbReference>
<name>A0A1G9M5W0_9ACTN</name>
<evidence type="ECO:0000256" key="2">
    <source>
        <dbReference type="ARBA" id="ARBA00022729"/>
    </source>
</evidence>
<dbReference type="SUPFAM" id="SSF52279">
    <property type="entry name" value="Beta-D-glucan exohydrolase, C-terminal domain"/>
    <property type="match status" value="1"/>
</dbReference>
<dbReference type="InterPro" id="IPR006584">
    <property type="entry name" value="Cellulose-bd_IV"/>
</dbReference>
<dbReference type="AlphaFoldDB" id="A0A1G9M5W0"/>
<accession>A0A1G9M5W0</accession>
<dbReference type="Pfam" id="PF00933">
    <property type="entry name" value="Glyco_hydro_3"/>
    <property type="match status" value="1"/>
</dbReference>
<dbReference type="InterPro" id="IPR036962">
    <property type="entry name" value="Glyco_hydro_3_N_sf"/>
</dbReference>